<dbReference type="InterPro" id="IPR019999">
    <property type="entry name" value="Anth_synth_I-like"/>
</dbReference>
<evidence type="ECO:0000313" key="4">
    <source>
        <dbReference type="EMBL" id="TEW69142.1"/>
    </source>
</evidence>
<dbReference type="PANTHER" id="PTHR11236:SF18">
    <property type="entry name" value="AMINODEOXYCHORISMATE SYNTHASE"/>
    <property type="match status" value="1"/>
</dbReference>
<dbReference type="InterPro" id="IPR005801">
    <property type="entry name" value="ADC_synthase"/>
</dbReference>
<dbReference type="PANTHER" id="PTHR11236">
    <property type="entry name" value="AMINOBENZOATE/ANTHRANILATE SYNTHASE"/>
    <property type="match status" value="1"/>
</dbReference>
<dbReference type="InterPro" id="IPR015890">
    <property type="entry name" value="Chorismate_C"/>
</dbReference>
<dbReference type="SUPFAM" id="SSF56322">
    <property type="entry name" value="ADC synthase"/>
    <property type="match status" value="1"/>
</dbReference>
<evidence type="ECO:0000313" key="5">
    <source>
        <dbReference type="Proteomes" id="UP000297248"/>
    </source>
</evidence>
<dbReference type="GO" id="GO:0005737">
    <property type="term" value="C:cytoplasm"/>
    <property type="evidence" value="ECO:0007669"/>
    <property type="project" value="TreeGrafter"/>
</dbReference>
<evidence type="ECO:0000313" key="6">
    <source>
        <dbReference type="Proteomes" id="UP000583101"/>
    </source>
</evidence>
<evidence type="ECO:0000259" key="1">
    <source>
        <dbReference type="Pfam" id="PF00425"/>
    </source>
</evidence>
<dbReference type="Pfam" id="PF00425">
    <property type="entry name" value="Chorismate_bind"/>
    <property type="match status" value="1"/>
</dbReference>
<dbReference type="GO" id="GO:0046820">
    <property type="term" value="F:4-amino-4-deoxychorismate synthase activity"/>
    <property type="evidence" value="ECO:0007669"/>
    <property type="project" value="UniProtKB-EC"/>
</dbReference>
<name>A0A4Y8AKH9_9SPHI</name>
<dbReference type="Proteomes" id="UP000583101">
    <property type="component" value="Unassembled WGS sequence"/>
</dbReference>
<organism evidence="4 5">
    <name type="scientific">Mucilaginibacter phyllosphaerae</name>
    <dbReference type="NCBI Taxonomy" id="1812349"/>
    <lineage>
        <taxon>Bacteria</taxon>
        <taxon>Pseudomonadati</taxon>
        <taxon>Bacteroidota</taxon>
        <taxon>Sphingobacteriia</taxon>
        <taxon>Sphingobacteriales</taxon>
        <taxon>Sphingobacteriaceae</taxon>
        <taxon>Mucilaginibacter</taxon>
    </lineage>
</organism>
<keyword evidence="3" id="KW-0808">Transferase</keyword>
<dbReference type="Proteomes" id="UP000297248">
    <property type="component" value="Unassembled WGS sequence"/>
</dbReference>
<accession>A0A4Y8AKH9</accession>
<comment type="caution">
    <text evidence="4">The sequence shown here is derived from an EMBL/GenBank/DDBJ whole genome shotgun (WGS) entry which is preliminary data.</text>
</comment>
<dbReference type="Gene3D" id="3.60.120.10">
    <property type="entry name" value="Anthranilate synthase"/>
    <property type="match status" value="1"/>
</dbReference>
<dbReference type="EC" id="2.6.1.85" evidence="3"/>
<feature type="domain" description="Anthranilate synthase component I N-terminal" evidence="2">
    <location>
        <begin position="67"/>
        <end position="111"/>
    </location>
</feature>
<evidence type="ECO:0000313" key="3">
    <source>
        <dbReference type="EMBL" id="MBB3967813.1"/>
    </source>
</evidence>
<keyword evidence="6" id="KW-1185">Reference proteome</keyword>
<dbReference type="Pfam" id="PF04715">
    <property type="entry name" value="Anth_synt_I_N"/>
    <property type="match status" value="1"/>
</dbReference>
<sequence>MITQVTDVAVFKQKALAWAATFDTACYLDSNSFNDPYGKFDTIIAVGAKAELTATAGDAFAQLSEFKKSNPGFITGFFGYDLKNETEQLQSNNPDHLNFPDLYFFAPEILISARENTVEIIGENEEEIWMAIERLSFSSGTQKAAVNLQARFSRDEYIKTVEKIKNHIIRGDIYVTNFCQELYAEDTEIDPLSIFKNLNSLSPTPFSTFFKWNGNYMMCASPERFLAKRGNKLISQPIKGTARRDADDTVDKTIIEELRNHPKELQENVMIVDLVRNDLTHSAKPGTVKTEGLYGIQSFKQVHQMVSTIVCELRDEVSAIDAIKNTFPMGSMTGAPKISAMQLMEQYERSKRGVYSGAIGYFSADGDFDFNVVIRTLLYNSAKKYLSFQVGSAITYHANAAQEYEECLLKAKAILEVLGGKR</sequence>
<proteinExistence type="predicted"/>
<gene>
    <name evidence="4" type="ORF">E2R65_02955</name>
    <name evidence="3" type="ORF">GGR35_000399</name>
</gene>
<dbReference type="AlphaFoldDB" id="A0A4Y8AKH9"/>
<dbReference type="PRINTS" id="PR00095">
    <property type="entry name" value="ANTSNTHASEI"/>
</dbReference>
<dbReference type="GO" id="GO:0000162">
    <property type="term" value="P:L-tryptophan biosynthetic process"/>
    <property type="evidence" value="ECO:0007669"/>
    <property type="project" value="TreeGrafter"/>
</dbReference>
<dbReference type="OrthoDB" id="9803598at2"/>
<dbReference type="EMBL" id="JACIEG010000001">
    <property type="protein sequence ID" value="MBB3967813.1"/>
    <property type="molecule type" value="Genomic_DNA"/>
</dbReference>
<feature type="domain" description="Chorismate-utilising enzyme C-terminal" evidence="1">
    <location>
        <begin position="154"/>
        <end position="410"/>
    </location>
</feature>
<dbReference type="RefSeq" id="WP_134334976.1">
    <property type="nucleotide sequence ID" value="NZ_BMCZ01000001.1"/>
</dbReference>
<protein>
    <submittedName>
        <fullName evidence="4">Aminodeoxychorismate synthase component I</fullName>
    </submittedName>
    <submittedName>
        <fullName evidence="3">Para-aminobenzoate synthetase component 1</fullName>
        <ecNumber evidence="3">2.6.1.85</ecNumber>
    </submittedName>
</protein>
<dbReference type="GO" id="GO:0008153">
    <property type="term" value="P:4-aminobenzoate biosynthetic process"/>
    <property type="evidence" value="ECO:0007669"/>
    <property type="project" value="TreeGrafter"/>
</dbReference>
<dbReference type="EMBL" id="SNQG01000001">
    <property type="protein sequence ID" value="TEW69142.1"/>
    <property type="molecule type" value="Genomic_DNA"/>
</dbReference>
<dbReference type="InterPro" id="IPR006805">
    <property type="entry name" value="Anth_synth_I_N"/>
</dbReference>
<evidence type="ECO:0000259" key="2">
    <source>
        <dbReference type="Pfam" id="PF04715"/>
    </source>
</evidence>
<keyword evidence="3" id="KW-0032">Aminotransferase</keyword>
<reference evidence="4 5" key="1">
    <citation type="journal article" date="2016" name="Int. J. Syst. Evol. Microbiol.">
        <title>Proposal of Mucilaginibacter phyllosphaerae sp. nov. isolated from the phyllosphere of Galium album.</title>
        <authorList>
            <person name="Aydogan E.L."/>
            <person name="Busse H.J."/>
            <person name="Moser G."/>
            <person name="Muller C."/>
            <person name="Kampfer P."/>
            <person name="Glaeser S.P."/>
        </authorList>
    </citation>
    <scope>NUCLEOTIDE SEQUENCE [LARGE SCALE GENOMIC DNA]</scope>
    <source>
        <strain evidence="4 5">PP-F2FG21</strain>
    </source>
</reference>
<reference evidence="4" key="2">
    <citation type="submission" date="2019-03" db="EMBL/GenBank/DDBJ databases">
        <authorList>
            <person name="Yan Y.-Q."/>
            <person name="Du Z.-J."/>
        </authorList>
    </citation>
    <scope>NUCLEOTIDE SEQUENCE</scope>
    <source>
        <strain evidence="4">PP-F2FG21</strain>
    </source>
</reference>
<reference evidence="3 6" key="3">
    <citation type="submission" date="2020-08" db="EMBL/GenBank/DDBJ databases">
        <title>Genomic Encyclopedia of Type Strains, Phase IV (KMG-IV): sequencing the most valuable type-strain genomes for metagenomic binning, comparative biology and taxonomic classification.</title>
        <authorList>
            <person name="Goeker M."/>
        </authorList>
    </citation>
    <scope>NUCLEOTIDE SEQUENCE [LARGE SCALE GENOMIC DNA]</scope>
    <source>
        <strain evidence="3 6">DSM 100995</strain>
    </source>
</reference>